<proteinExistence type="predicted"/>
<feature type="transmembrane region" description="Helical" evidence="5">
    <location>
        <begin position="53"/>
        <end position="80"/>
    </location>
</feature>
<sequence length="118" mass="14124">MIKKNYLLITPAIAIFIFLFVFPFIYFFLISLWKIKFYKLIRDYNLINYNKAIFNYVEIFFTTYSVSIPVAIITTIIGFYYSYLARFKTGRYGLVMIFIALITLFGGYLMKIYAWKTI</sequence>
<organism evidence="6">
    <name type="scientific">marine metagenome</name>
    <dbReference type="NCBI Taxonomy" id="408172"/>
    <lineage>
        <taxon>unclassified sequences</taxon>
        <taxon>metagenomes</taxon>
        <taxon>ecological metagenomes</taxon>
    </lineage>
</organism>
<evidence type="ECO:0000313" key="6">
    <source>
        <dbReference type="EMBL" id="SVB32994.1"/>
    </source>
</evidence>
<evidence type="ECO:0000256" key="2">
    <source>
        <dbReference type="ARBA" id="ARBA00022692"/>
    </source>
</evidence>
<dbReference type="SUPFAM" id="SSF161098">
    <property type="entry name" value="MetI-like"/>
    <property type="match status" value="1"/>
</dbReference>
<keyword evidence="4 5" id="KW-0472">Membrane</keyword>
<reference evidence="6" key="1">
    <citation type="submission" date="2018-05" db="EMBL/GenBank/DDBJ databases">
        <authorList>
            <person name="Lanie J.A."/>
            <person name="Ng W.-L."/>
            <person name="Kazmierczak K.M."/>
            <person name="Andrzejewski T.M."/>
            <person name="Davidsen T.M."/>
            <person name="Wayne K.J."/>
            <person name="Tettelin H."/>
            <person name="Glass J.I."/>
            <person name="Rusch D."/>
            <person name="Podicherti R."/>
            <person name="Tsui H.-C.T."/>
            <person name="Winkler M.E."/>
        </authorList>
    </citation>
    <scope>NUCLEOTIDE SEQUENCE</scope>
</reference>
<dbReference type="InterPro" id="IPR035906">
    <property type="entry name" value="MetI-like_sf"/>
</dbReference>
<evidence type="ECO:0000256" key="4">
    <source>
        <dbReference type="ARBA" id="ARBA00023136"/>
    </source>
</evidence>
<feature type="transmembrane region" description="Helical" evidence="5">
    <location>
        <begin position="92"/>
        <end position="110"/>
    </location>
</feature>
<gene>
    <name evidence="6" type="ORF">METZ01_LOCUS185848</name>
</gene>
<dbReference type="GO" id="GO:0016020">
    <property type="term" value="C:membrane"/>
    <property type="evidence" value="ECO:0007669"/>
    <property type="project" value="UniProtKB-SubCell"/>
</dbReference>
<accession>A0A382D4M6</accession>
<dbReference type="EMBL" id="UINC01037466">
    <property type="protein sequence ID" value="SVB32994.1"/>
    <property type="molecule type" value="Genomic_DNA"/>
</dbReference>
<name>A0A382D4M6_9ZZZZ</name>
<feature type="non-terminal residue" evidence="6">
    <location>
        <position position="118"/>
    </location>
</feature>
<feature type="transmembrane region" description="Helical" evidence="5">
    <location>
        <begin position="6"/>
        <end position="32"/>
    </location>
</feature>
<keyword evidence="3 5" id="KW-1133">Transmembrane helix</keyword>
<evidence type="ECO:0008006" key="7">
    <source>
        <dbReference type="Google" id="ProtNLM"/>
    </source>
</evidence>
<dbReference type="AlphaFoldDB" id="A0A382D4M6"/>
<evidence type="ECO:0000256" key="3">
    <source>
        <dbReference type="ARBA" id="ARBA00022989"/>
    </source>
</evidence>
<protein>
    <recommendedName>
        <fullName evidence="7">ABC transmembrane type-1 domain-containing protein</fullName>
    </recommendedName>
</protein>
<comment type="subcellular location">
    <subcellularLocation>
        <location evidence="1">Membrane</location>
        <topology evidence="1">Multi-pass membrane protein</topology>
    </subcellularLocation>
</comment>
<evidence type="ECO:0000256" key="1">
    <source>
        <dbReference type="ARBA" id="ARBA00004141"/>
    </source>
</evidence>
<keyword evidence="2 5" id="KW-0812">Transmembrane</keyword>
<evidence type="ECO:0000256" key="5">
    <source>
        <dbReference type="SAM" id="Phobius"/>
    </source>
</evidence>